<name>A0A3S4TKQ1_MYCCI</name>
<proteinExistence type="predicted"/>
<feature type="compositionally biased region" description="Low complexity" evidence="1">
    <location>
        <begin position="1"/>
        <end position="12"/>
    </location>
</feature>
<protein>
    <submittedName>
        <fullName evidence="2">Uncharacterized protein</fullName>
    </submittedName>
</protein>
<evidence type="ECO:0000256" key="1">
    <source>
        <dbReference type="SAM" id="MobiDB-lite"/>
    </source>
</evidence>
<reference evidence="2 3" key="1">
    <citation type="submission" date="2018-12" db="EMBL/GenBank/DDBJ databases">
        <authorList>
            <consortium name="Pathogen Informatics"/>
        </authorList>
    </citation>
    <scope>NUCLEOTIDE SEQUENCE [LARGE SCALE GENOMIC DNA]</scope>
    <source>
        <strain evidence="2 3">NCTC10485</strain>
    </source>
</reference>
<accession>A0A3S4TKQ1</accession>
<organism evidence="2 3">
    <name type="scientific">Mycolicibacterium chitae</name>
    <name type="common">Mycobacterium chitae</name>
    <dbReference type="NCBI Taxonomy" id="1792"/>
    <lineage>
        <taxon>Bacteria</taxon>
        <taxon>Bacillati</taxon>
        <taxon>Actinomycetota</taxon>
        <taxon>Actinomycetes</taxon>
        <taxon>Mycobacteriales</taxon>
        <taxon>Mycobacteriaceae</taxon>
        <taxon>Mycolicibacterium</taxon>
    </lineage>
</organism>
<dbReference type="Proteomes" id="UP000282551">
    <property type="component" value="Chromosome"/>
</dbReference>
<feature type="compositionally biased region" description="Basic and acidic residues" evidence="1">
    <location>
        <begin position="26"/>
        <end position="41"/>
    </location>
</feature>
<dbReference type="RefSeq" id="WP_258538460.1">
    <property type="nucleotide sequence ID" value="NZ_AP022604.1"/>
</dbReference>
<keyword evidence="3" id="KW-1185">Reference proteome</keyword>
<feature type="region of interest" description="Disordered" evidence="1">
    <location>
        <begin position="1"/>
        <end position="41"/>
    </location>
</feature>
<dbReference type="EMBL" id="LR134355">
    <property type="protein sequence ID" value="VEG46999.1"/>
    <property type="molecule type" value="Genomic_DNA"/>
</dbReference>
<dbReference type="AlphaFoldDB" id="A0A3S4TKQ1"/>
<sequence>MTSPSLPAAPSAGPGQLTAQPAGLRAQREHGTERRKEQEIH</sequence>
<gene>
    <name evidence="2" type="ORF">NCTC10485_01381</name>
</gene>
<evidence type="ECO:0000313" key="3">
    <source>
        <dbReference type="Proteomes" id="UP000282551"/>
    </source>
</evidence>
<evidence type="ECO:0000313" key="2">
    <source>
        <dbReference type="EMBL" id="VEG46999.1"/>
    </source>
</evidence>